<sequence>MSSLFYPPVSQVEVIKENKQLCQREVKWFINTIIKPELPSLRETLLQCHDLLCSDEKITLPLSSYQSEMIKGTITRQNFKVINLNLNLKNIKSLNGGKKFNIRLNPVDSIVIKQLVDCDEFILKSIKVLDCLVAQDVGENPFSDIMDSLHNLLISISASLNYLKVPNAQYLFPRYRIIASKFQPPMPESIALDFFINDDDLFMEFHELHQIRTWPWSIINQKTGRSFVDELKSIISKDRRRSINTIVDEEKDNIISSLVSASSPSSGSSSASSQSLSAFSSMSSSGGAANSSSISPSYSEPSFTSALSSFFKTSQQKRQTNLKFLEHCVTYELNNHDKCVVMVKKNFEINAGDPLLLSISSKLGSVENNIMKFYKNLVILMEQ</sequence>
<gene>
    <name evidence="1" type="ORF">PACTADRAFT_47781</name>
</gene>
<dbReference type="PANTHER" id="PTHR13618">
    <property type="entry name" value="LEUCINE ZIPPER CONTAINING TRANSCRIPTION FACTOR LZF1"/>
    <property type="match status" value="1"/>
</dbReference>
<dbReference type="OrthoDB" id="66510at2759"/>
<dbReference type="Pfam" id="PF10259">
    <property type="entry name" value="Rogdi_lz"/>
    <property type="match status" value="1"/>
</dbReference>
<reference evidence="2" key="1">
    <citation type="submission" date="2016-05" db="EMBL/GenBank/DDBJ databases">
        <title>Comparative genomics of biotechnologically important yeasts.</title>
        <authorList>
            <consortium name="DOE Joint Genome Institute"/>
            <person name="Riley R."/>
            <person name="Haridas S."/>
            <person name="Wolfe K.H."/>
            <person name="Lopes M.R."/>
            <person name="Hittinger C.T."/>
            <person name="Goker M."/>
            <person name="Salamov A."/>
            <person name="Wisecaver J."/>
            <person name="Long T.M."/>
            <person name="Aerts A.L."/>
            <person name="Barry K."/>
            <person name="Choi C."/>
            <person name="Clum A."/>
            <person name="Coughlan A.Y."/>
            <person name="Deshpande S."/>
            <person name="Douglass A.P."/>
            <person name="Hanson S.J."/>
            <person name="Klenk H.-P."/>
            <person name="Labutti K."/>
            <person name="Lapidus A."/>
            <person name="Lindquist E."/>
            <person name="Lipzen A."/>
            <person name="Meier-Kolthoff J.P."/>
            <person name="Ohm R.A."/>
            <person name="Otillar R.P."/>
            <person name="Pangilinan J."/>
            <person name="Peng Y."/>
            <person name="Rokas A."/>
            <person name="Rosa C.A."/>
            <person name="Scheuner C."/>
            <person name="Sibirny A.A."/>
            <person name="Slot J.C."/>
            <person name="Stielow J.B."/>
            <person name="Sun H."/>
            <person name="Kurtzman C.P."/>
            <person name="Blackwell M."/>
            <person name="Grigoriev I.V."/>
            <person name="Jeffries T.W."/>
        </authorList>
    </citation>
    <scope>NUCLEOTIDE SEQUENCE [LARGE SCALE GENOMIC DNA]</scope>
    <source>
        <strain evidence="2">NRRL Y-2460</strain>
    </source>
</reference>
<dbReference type="PANTHER" id="PTHR13618:SF1">
    <property type="entry name" value="PROTEIN ROGDI HOMOLOG"/>
    <property type="match status" value="1"/>
</dbReference>
<dbReference type="InterPro" id="IPR028241">
    <property type="entry name" value="RAVE2/Rogdi"/>
</dbReference>
<keyword evidence="2" id="KW-1185">Reference proteome</keyword>
<name>A0A1E4U1T8_PACTA</name>
<accession>A0A1E4U1T8</accession>
<dbReference type="EMBL" id="KV454011">
    <property type="protein sequence ID" value="ODV97952.1"/>
    <property type="molecule type" value="Genomic_DNA"/>
</dbReference>
<dbReference type="Proteomes" id="UP000094236">
    <property type="component" value="Unassembled WGS sequence"/>
</dbReference>
<dbReference type="GO" id="GO:0043291">
    <property type="term" value="C:RAVE complex"/>
    <property type="evidence" value="ECO:0007669"/>
    <property type="project" value="TreeGrafter"/>
</dbReference>
<protein>
    <submittedName>
        <fullName evidence="1">Uncharacterized protein</fullName>
    </submittedName>
</protein>
<dbReference type="AlphaFoldDB" id="A0A1E4U1T8"/>
<dbReference type="STRING" id="669874.A0A1E4U1T8"/>
<evidence type="ECO:0000313" key="2">
    <source>
        <dbReference type="Proteomes" id="UP000094236"/>
    </source>
</evidence>
<proteinExistence type="predicted"/>
<evidence type="ECO:0000313" key="1">
    <source>
        <dbReference type="EMBL" id="ODV97952.1"/>
    </source>
</evidence>
<organism evidence="1 2">
    <name type="scientific">Pachysolen tannophilus NRRL Y-2460</name>
    <dbReference type="NCBI Taxonomy" id="669874"/>
    <lineage>
        <taxon>Eukaryota</taxon>
        <taxon>Fungi</taxon>
        <taxon>Dikarya</taxon>
        <taxon>Ascomycota</taxon>
        <taxon>Saccharomycotina</taxon>
        <taxon>Pichiomycetes</taxon>
        <taxon>Pachysolenaceae</taxon>
        <taxon>Pachysolen</taxon>
    </lineage>
</organism>